<proteinExistence type="predicted"/>
<feature type="signal peptide" evidence="1">
    <location>
        <begin position="1"/>
        <end position="18"/>
    </location>
</feature>
<evidence type="ECO:0008006" key="4">
    <source>
        <dbReference type="Google" id="ProtNLM"/>
    </source>
</evidence>
<accession>A0A2P6P2Y5</accession>
<dbReference type="EMBL" id="PDCK01000045">
    <property type="protein sequence ID" value="PRQ16308.1"/>
    <property type="molecule type" value="Genomic_DNA"/>
</dbReference>
<gene>
    <name evidence="2" type="ORF">RchiOBHm_Chr7g0182801</name>
</gene>
<sequence length="74" mass="8094">MFLCQRWMAAALSKPVCCSCCKGMVAATLSKLVDIELHIFKSIVLQLQSNFGVLQLCQVRCAATSVKVSDSRNV</sequence>
<dbReference type="Proteomes" id="UP000238479">
    <property type="component" value="Chromosome 7"/>
</dbReference>
<reference evidence="2 3" key="1">
    <citation type="journal article" date="2018" name="Nat. Genet.">
        <title>The Rosa genome provides new insights in the design of modern roses.</title>
        <authorList>
            <person name="Bendahmane M."/>
        </authorList>
    </citation>
    <scope>NUCLEOTIDE SEQUENCE [LARGE SCALE GENOMIC DNA]</scope>
    <source>
        <strain evidence="3">cv. Old Blush</strain>
    </source>
</reference>
<evidence type="ECO:0000313" key="3">
    <source>
        <dbReference type="Proteomes" id="UP000238479"/>
    </source>
</evidence>
<protein>
    <recommendedName>
        <fullName evidence="4">Secreted protein</fullName>
    </recommendedName>
</protein>
<keyword evidence="1" id="KW-0732">Signal</keyword>
<name>A0A2P6P2Y5_ROSCH</name>
<evidence type="ECO:0000256" key="1">
    <source>
        <dbReference type="SAM" id="SignalP"/>
    </source>
</evidence>
<comment type="caution">
    <text evidence="2">The sequence shown here is derived from an EMBL/GenBank/DDBJ whole genome shotgun (WGS) entry which is preliminary data.</text>
</comment>
<dbReference type="Gramene" id="PRQ16308">
    <property type="protein sequence ID" value="PRQ16308"/>
    <property type="gene ID" value="RchiOBHm_Chr7g0182801"/>
</dbReference>
<evidence type="ECO:0000313" key="2">
    <source>
        <dbReference type="EMBL" id="PRQ16308.1"/>
    </source>
</evidence>
<keyword evidence="3" id="KW-1185">Reference proteome</keyword>
<organism evidence="2 3">
    <name type="scientific">Rosa chinensis</name>
    <name type="common">China rose</name>
    <dbReference type="NCBI Taxonomy" id="74649"/>
    <lineage>
        <taxon>Eukaryota</taxon>
        <taxon>Viridiplantae</taxon>
        <taxon>Streptophyta</taxon>
        <taxon>Embryophyta</taxon>
        <taxon>Tracheophyta</taxon>
        <taxon>Spermatophyta</taxon>
        <taxon>Magnoliopsida</taxon>
        <taxon>eudicotyledons</taxon>
        <taxon>Gunneridae</taxon>
        <taxon>Pentapetalae</taxon>
        <taxon>rosids</taxon>
        <taxon>fabids</taxon>
        <taxon>Rosales</taxon>
        <taxon>Rosaceae</taxon>
        <taxon>Rosoideae</taxon>
        <taxon>Rosoideae incertae sedis</taxon>
        <taxon>Rosa</taxon>
    </lineage>
</organism>
<dbReference type="AlphaFoldDB" id="A0A2P6P2Y5"/>
<feature type="chain" id="PRO_5015108645" description="Secreted protein" evidence="1">
    <location>
        <begin position="19"/>
        <end position="74"/>
    </location>
</feature>